<evidence type="ECO:0000313" key="2">
    <source>
        <dbReference type="Proteomes" id="UP000533533"/>
    </source>
</evidence>
<gene>
    <name evidence="1" type="ORF">FHX59_002806</name>
</gene>
<sequence>MGRKSALTPEQWAQIERRHLVDGESLNSLAAEFGVNESSLRRKIKPNKAELPNGAKPLQALAQEKVEADLASRRIAEQIAELPMSRQTIVNDLAQKLTAISGHLASAAEYGAATAHRLSGIAHAEVAKIDDTDPMSKQSVMALAGISALTKMANESSEIARDLLRANKDQIERLNAGDRGKISSITRRIVDAKA</sequence>
<keyword evidence="2" id="KW-1185">Reference proteome</keyword>
<reference evidence="1 2" key="1">
    <citation type="submission" date="2020-08" db="EMBL/GenBank/DDBJ databases">
        <title>Genomic Encyclopedia of Type Strains, Phase IV (KMG-V): Genome sequencing to study the core and pangenomes of soil and plant-associated prokaryotes.</title>
        <authorList>
            <person name="Whitman W."/>
        </authorList>
    </citation>
    <scope>NUCLEOTIDE SEQUENCE [LARGE SCALE GENOMIC DNA]</scope>
    <source>
        <strain evidence="1 2">SRMrh-85</strain>
    </source>
</reference>
<dbReference type="SUPFAM" id="SSF46689">
    <property type="entry name" value="Homeodomain-like"/>
    <property type="match status" value="1"/>
</dbReference>
<dbReference type="EMBL" id="JACHVZ010000007">
    <property type="protein sequence ID" value="MBB2928384.1"/>
    <property type="molecule type" value="Genomic_DNA"/>
</dbReference>
<name>A0ABR6FLS0_9BURK</name>
<dbReference type="RefSeq" id="WP_110384507.1">
    <property type="nucleotide sequence ID" value="NZ_JACHVZ010000007.1"/>
</dbReference>
<dbReference type="InterPro" id="IPR009057">
    <property type="entry name" value="Homeodomain-like_sf"/>
</dbReference>
<organism evidence="1 2">
    <name type="scientific">Paraburkholderia silvatlantica</name>
    <dbReference type="NCBI Taxonomy" id="321895"/>
    <lineage>
        <taxon>Bacteria</taxon>
        <taxon>Pseudomonadati</taxon>
        <taxon>Pseudomonadota</taxon>
        <taxon>Betaproteobacteria</taxon>
        <taxon>Burkholderiales</taxon>
        <taxon>Burkholderiaceae</taxon>
        <taxon>Paraburkholderia</taxon>
    </lineage>
</organism>
<dbReference type="Proteomes" id="UP000533533">
    <property type="component" value="Unassembled WGS sequence"/>
</dbReference>
<comment type="caution">
    <text evidence="1">The sequence shown here is derived from an EMBL/GenBank/DDBJ whole genome shotgun (WGS) entry which is preliminary data.</text>
</comment>
<proteinExistence type="predicted"/>
<accession>A0ABR6FLS0</accession>
<protein>
    <submittedName>
        <fullName evidence="1">Transposase-like protein</fullName>
    </submittedName>
</protein>
<dbReference type="Gene3D" id="1.10.10.60">
    <property type="entry name" value="Homeodomain-like"/>
    <property type="match status" value="1"/>
</dbReference>
<evidence type="ECO:0000313" key="1">
    <source>
        <dbReference type="EMBL" id="MBB2928384.1"/>
    </source>
</evidence>